<dbReference type="Proteomes" id="UP000724584">
    <property type="component" value="Unassembled WGS sequence"/>
</dbReference>
<organism evidence="1 2">
    <name type="scientific">Chaetomium tenue</name>
    <dbReference type="NCBI Taxonomy" id="1854479"/>
    <lineage>
        <taxon>Eukaryota</taxon>
        <taxon>Fungi</taxon>
        <taxon>Dikarya</taxon>
        <taxon>Ascomycota</taxon>
        <taxon>Pezizomycotina</taxon>
        <taxon>Sordariomycetes</taxon>
        <taxon>Sordariomycetidae</taxon>
        <taxon>Sordariales</taxon>
        <taxon>Chaetomiaceae</taxon>
        <taxon>Chaetomium</taxon>
    </lineage>
</organism>
<reference evidence="1 2" key="1">
    <citation type="journal article" date="2021" name="Nat. Commun.">
        <title>Genetic determinants of endophytism in the Arabidopsis root mycobiome.</title>
        <authorList>
            <person name="Mesny F."/>
            <person name="Miyauchi S."/>
            <person name="Thiergart T."/>
            <person name="Pickel B."/>
            <person name="Atanasova L."/>
            <person name="Karlsson M."/>
            <person name="Huettel B."/>
            <person name="Barry K.W."/>
            <person name="Haridas S."/>
            <person name="Chen C."/>
            <person name="Bauer D."/>
            <person name="Andreopoulos W."/>
            <person name="Pangilinan J."/>
            <person name="LaButti K."/>
            <person name="Riley R."/>
            <person name="Lipzen A."/>
            <person name="Clum A."/>
            <person name="Drula E."/>
            <person name="Henrissat B."/>
            <person name="Kohler A."/>
            <person name="Grigoriev I.V."/>
            <person name="Martin F.M."/>
            <person name="Hacquard S."/>
        </authorList>
    </citation>
    <scope>NUCLEOTIDE SEQUENCE [LARGE SCALE GENOMIC DNA]</scope>
    <source>
        <strain evidence="1 2">MPI-SDFR-AT-0079</strain>
    </source>
</reference>
<accession>A0ACB7PJ44</accession>
<proteinExistence type="predicted"/>
<name>A0ACB7PJ44_9PEZI</name>
<evidence type="ECO:0000313" key="2">
    <source>
        <dbReference type="Proteomes" id="UP000724584"/>
    </source>
</evidence>
<dbReference type="EMBL" id="JAGIZQ010000002">
    <property type="protein sequence ID" value="KAH6641063.1"/>
    <property type="molecule type" value="Genomic_DNA"/>
</dbReference>
<sequence length="682" mass="76018">MVPTDRGRRPLRGNDSLDDDDWTFYSDAESISSCSTLSYHYFQTPDGGDRPPLFRLKREEQESLVYEAWNVYYYPAKREAQYGRKAFGITSQDFEEVASRTELRRQPSVQSELRDMHLNAIEGFRAEHKRCWAARAIRGKGKTYEQYVDERCRAAPAEVRKTVTDLLFDKGKATSNRYRTRTWTVVAMREQLQDRFAETDFTEVKRHKVRFWKNPKPQEHLLYTVVIRGAATKAVPEGQDCLTTFSPTSNPWLYCDNDERRRRTREERERRDAARQKRRTLSPSFRAPSPSYRARSPSYRARSVSRRARTRSVSPPSYRSWGSRYDSPPPSVRLSRSDSPPPYRSSSPRVSPLPSRSPSVRIRVVPRYTPTNFDDTPFPPTPPESFTPPPGVSAYHRPGMFAPPPPPPFPGPAVTSPFQPRIPMPGYPGMTGGHRPSRIIDPPTPADCPNCHTTGTASCVHHPRAQPCRRPVLWHAGIAYHPPCFFCATSRRSSLPGASPYFHHNSGYDNPPSFIDTRPPSTSAHTGFNNLNFTPPYPPVPVPPAGTYTYPHQTIHTRTTPFPIPPPPPPRMMPMPMPMPTSLSSPMPPPMPRGPGSACSSRPASWFPDSPGPMPAAPNPFSPLSTPPLTSAGGSSVGGSSVVGAESPVVEERVRTPVVVAVEGEGGVVRVGGEEEGGDGLE</sequence>
<keyword evidence="2" id="KW-1185">Reference proteome</keyword>
<protein>
    <submittedName>
        <fullName evidence="1">Uncharacterized protein</fullName>
    </submittedName>
</protein>
<gene>
    <name evidence="1" type="ORF">F5144DRAFT_599726</name>
</gene>
<evidence type="ECO:0000313" key="1">
    <source>
        <dbReference type="EMBL" id="KAH6641063.1"/>
    </source>
</evidence>
<comment type="caution">
    <text evidence="1">The sequence shown here is derived from an EMBL/GenBank/DDBJ whole genome shotgun (WGS) entry which is preliminary data.</text>
</comment>